<evidence type="ECO:0000256" key="1">
    <source>
        <dbReference type="SAM" id="MobiDB-lite"/>
    </source>
</evidence>
<feature type="region of interest" description="Disordered" evidence="1">
    <location>
        <begin position="26"/>
        <end position="112"/>
    </location>
</feature>
<dbReference type="OrthoDB" id="10459103at2759"/>
<accession>S2K442</accession>
<name>S2K442_MUCC1</name>
<evidence type="ECO:0000313" key="2">
    <source>
        <dbReference type="EMBL" id="EPB90098.1"/>
    </source>
</evidence>
<keyword evidence="3" id="KW-1185">Reference proteome</keyword>
<sequence>MSQDNCAKYYESDNDSCDTVRCFQESEDEFTTPTRAVLEEEEEARREREARGFSIPTGVLLGADEEEQEGSDEEEGDEERRVPADELFGDDDDEEEEEFYDSEEYQEEDEEDKYYEAEQFEDVSLIPYDISACSDMSIDMEVPCGFDGIAVVEVLQVDGSGCGWYPTINEDTEMEDAPFVDVEMLDADEGVDVVMEEVEEEDVEMEEVEDFMDVDEMFW</sequence>
<dbReference type="VEuPathDB" id="FungiDB:HMPREF1544_03074"/>
<dbReference type="EMBL" id="KE123925">
    <property type="protein sequence ID" value="EPB90098.1"/>
    <property type="molecule type" value="Genomic_DNA"/>
</dbReference>
<dbReference type="Proteomes" id="UP000014254">
    <property type="component" value="Unassembled WGS sequence"/>
</dbReference>
<reference evidence="3" key="1">
    <citation type="submission" date="2013-05" db="EMBL/GenBank/DDBJ databases">
        <title>The Genome sequence of Mucor circinelloides f. circinelloides 1006PhL.</title>
        <authorList>
            <consortium name="The Broad Institute Genomics Platform"/>
            <person name="Cuomo C."/>
            <person name="Earl A."/>
            <person name="Findley K."/>
            <person name="Lee S.C."/>
            <person name="Walker B."/>
            <person name="Young S."/>
            <person name="Zeng Q."/>
            <person name="Gargeya S."/>
            <person name="Fitzgerald M."/>
            <person name="Haas B."/>
            <person name="Abouelleil A."/>
            <person name="Allen A.W."/>
            <person name="Alvarado L."/>
            <person name="Arachchi H.M."/>
            <person name="Berlin A.M."/>
            <person name="Chapman S.B."/>
            <person name="Gainer-Dewar J."/>
            <person name="Goldberg J."/>
            <person name="Griggs A."/>
            <person name="Gujja S."/>
            <person name="Hansen M."/>
            <person name="Howarth C."/>
            <person name="Imamovic A."/>
            <person name="Ireland A."/>
            <person name="Larimer J."/>
            <person name="McCowan C."/>
            <person name="Murphy C."/>
            <person name="Pearson M."/>
            <person name="Poon T.W."/>
            <person name="Priest M."/>
            <person name="Roberts A."/>
            <person name="Saif S."/>
            <person name="Shea T."/>
            <person name="Sisk P."/>
            <person name="Sykes S."/>
            <person name="Wortman J."/>
            <person name="Nusbaum C."/>
            <person name="Birren B."/>
        </authorList>
    </citation>
    <scope>NUCLEOTIDE SEQUENCE [LARGE SCALE GENOMIC DNA]</scope>
    <source>
        <strain evidence="3">1006PhL</strain>
    </source>
</reference>
<organism evidence="2 3">
    <name type="scientific">Mucor circinelloides f. circinelloides (strain 1006PhL)</name>
    <name type="common">Mucormycosis agent</name>
    <name type="synonym">Calyptromyces circinelloides</name>
    <dbReference type="NCBI Taxonomy" id="1220926"/>
    <lineage>
        <taxon>Eukaryota</taxon>
        <taxon>Fungi</taxon>
        <taxon>Fungi incertae sedis</taxon>
        <taxon>Mucoromycota</taxon>
        <taxon>Mucoromycotina</taxon>
        <taxon>Mucoromycetes</taxon>
        <taxon>Mucorales</taxon>
        <taxon>Mucorineae</taxon>
        <taxon>Mucoraceae</taxon>
        <taxon>Mucor</taxon>
    </lineage>
</organism>
<dbReference type="InParanoid" id="S2K442"/>
<gene>
    <name evidence="2" type="ORF">HMPREF1544_03074</name>
</gene>
<dbReference type="AlphaFoldDB" id="S2K442"/>
<evidence type="ECO:0000313" key="3">
    <source>
        <dbReference type="Proteomes" id="UP000014254"/>
    </source>
</evidence>
<protein>
    <submittedName>
        <fullName evidence="2">Uncharacterized protein</fullName>
    </submittedName>
</protein>
<feature type="compositionally biased region" description="Acidic residues" evidence="1">
    <location>
        <begin position="63"/>
        <end position="77"/>
    </location>
</feature>
<feature type="compositionally biased region" description="Acidic residues" evidence="1">
    <location>
        <begin position="87"/>
        <end position="112"/>
    </location>
</feature>
<proteinExistence type="predicted"/>